<dbReference type="EMBL" id="JZWS02000028">
    <property type="protein sequence ID" value="MCL7344717.1"/>
    <property type="molecule type" value="Genomic_DNA"/>
</dbReference>
<organism evidence="2">
    <name type="scientific">Candidatus Aramenus sulfurataquae</name>
    <dbReference type="NCBI Taxonomy" id="1326980"/>
    <lineage>
        <taxon>Archaea</taxon>
        <taxon>Thermoproteota</taxon>
        <taxon>Thermoprotei</taxon>
        <taxon>Sulfolobales</taxon>
        <taxon>Sulfolobaceae</taxon>
        <taxon>Candidatus Aramenus</taxon>
    </lineage>
</organism>
<dbReference type="AlphaFoldDB" id="A0AAE3FM20"/>
<comment type="caution">
    <text evidence="2">The sequence shown here is derived from an EMBL/GenBank/DDBJ whole genome shotgun (WGS) entry which is preliminary data.</text>
</comment>
<feature type="region of interest" description="Disordered" evidence="1">
    <location>
        <begin position="1"/>
        <end position="42"/>
    </location>
</feature>
<protein>
    <submittedName>
        <fullName evidence="2">Uncharacterized protein</fullName>
    </submittedName>
</protein>
<gene>
    <name evidence="2" type="ORF">TQ35_009130</name>
</gene>
<accession>A0AAE3FM20</accession>
<reference evidence="2" key="1">
    <citation type="submission" date="2022-05" db="EMBL/GenBank/DDBJ databases">
        <title>Metagenome Sequencing of an Archaeal-Dominated Microbial Community from a Hot Spring at the Los Azufres Geothermal Field, Mexico.</title>
        <authorList>
            <person name="Marin-Paredes R."/>
            <person name="Martinez-Romero E."/>
            <person name="Servin-Garciduenas L.E."/>
        </authorList>
    </citation>
    <scope>NUCLEOTIDE SEQUENCE</scope>
    <source>
        <strain evidence="2">AZ1-454</strain>
    </source>
</reference>
<evidence type="ECO:0000313" key="2">
    <source>
        <dbReference type="EMBL" id="MCL7344717.1"/>
    </source>
</evidence>
<sequence>MSKSTKKAKVEEKVKEQEEEEVLPVQEQEQEQPSDELQVEELPEEVNLKNLVGKVFVLTHAEIDQGTSFNIIHLTLKDENGNEIYARTTSKAIELNVRRLMDKGLNNGKAFRVCIQEQKSKYNTPMLVFMPASMCEKK</sequence>
<name>A0AAE3FM20_9CREN</name>
<feature type="compositionally biased region" description="Acidic residues" evidence="1">
    <location>
        <begin position="17"/>
        <end position="42"/>
    </location>
</feature>
<proteinExistence type="predicted"/>
<evidence type="ECO:0000256" key="1">
    <source>
        <dbReference type="SAM" id="MobiDB-lite"/>
    </source>
</evidence>